<dbReference type="Gene3D" id="2.130.10.130">
    <property type="entry name" value="Integrin alpha, N-terminal"/>
    <property type="match status" value="1"/>
</dbReference>
<evidence type="ECO:0000313" key="3">
    <source>
        <dbReference type="EMBL" id="MFD2968751.1"/>
    </source>
</evidence>
<dbReference type="InterPro" id="IPR024881">
    <property type="entry name" value="Tip"/>
</dbReference>
<comment type="caution">
    <text evidence="3">The sequence shown here is derived from an EMBL/GenBank/DDBJ whole genome shotgun (WGS) entry which is preliminary data.</text>
</comment>
<organism evidence="3 4">
    <name type="scientific">Sphingobacterium bambusae</name>
    <dbReference type="NCBI Taxonomy" id="662858"/>
    <lineage>
        <taxon>Bacteria</taxon>
        <taxon>Pseudomonadati</taxon>
        <taxon>Bacteroidota</taxon>
        <taxon>Sphingobacteriia</taxon>
        <taxon>Sphingobacteriales</taxon>
        <taxon>Sphingobacteriaceae</taxon>
        <taxon>Sphingobacterium</taxon>
    </lineage>
</organism>
<dbReference type="SUPFAM" id="SSF69318">
    <property type="entry name" value="Integrin alpha N-terminal domain"/>
    <property type="match status" value="1"/>
</dbReference>
<keyword evidence="1" id="KW-0732">Signal</keyword>
<dbReference type="Pfam" id="PF13517">
    <property type="entry name" value="FG-GAP_3"/>
    <property type="match status" value="1"/>
</dbReference>
<dbReference type="PANTHER" id="PTHR13412:SF0">
    <property type="entry name" value="T-CELL IMMUNOMODULATORY PROTEIN"/>
    <property type="match status" value="1"/>
</dbReference>
<keyword evidence="4" id="KW-1185">Reference proteome</keyword>
<feature type="domain" description="Thiol:disulfide interchange protein DsbD N-terminal" evidence="2">
    <location>
        <begin position="479"/>
        <end position="590"/>
    </location>
</feature>
<protein>
    <submittedName>
        <fullName evidence="3">VCBS repeat-containing protein</fullName>
    </submittedName>
</protein>
<dbReference type="Proteomes" id="UP001597525">
    <property type="component" value="Unassembled WGS sequence"/>
</dbReference>
<evidence type="ECO:0000259" key="2">
    <source>
        <dbReference type="Pfam" id="PF11412"/>
    </source>
</evidence>
<dbReference type="InterPro" id="IPR036929">
    <property type="entry name" value="DsbDN_sf"/>
</dbReference>
<dbReference type="InterPro" id="IPR028994">
    <property type="entry name" value="Integrin_alpha_N"/>
</dbReference>
<dbReference type="InterPro" id="IPR028250">
    <property type="entry name" value="DsbDN"/>
</dbReference>
<sequence length="596" mass="66187">MASAQNEPRTYGIPVIPKPVNTAIAGAPVLGQPTLVNGTLQDIRTEKHGLAYPTLYDWNGDGKLDLIVGEFETGETGSNIKVYLNIGTKKKPKFTGEYFYAKDTNGNTISNHQWCCMGIHPRVVDINGDGYLDILSGQYNPGKVSLWAGSMDGFQKRVFVEQAGYEDGQMNENYDASDPRSNDYWNYTSVSFADFNGDGLSDMFVGGFGELRVALNEGTKEHPKFGLRKNILGIDGFPISVIKPTKEQIDKAFAEYKAPHYAGVYKSFITPVDWDGDGILDLLVTHLYGNKKAKDPVVFFRGVQTDKGLRFEDAKALFTLPDAYKTFPGCQPNISVVDYNNDGVNDLLIGISIPTVNGFEVDSLTTWGYLNDFGIEAPGKDAGLAIAWSGGLDSLKLKVASNPLLKDYYMGKLTDQKYLTLRHRGFIYVMLGERNKSTAIPIRGVIAHEEIMPPQRELKQKGGHEQVSYEVTTPTYIHSLDTFDVRVMVTFERDWYGYASTDANLKAGWIPTVINLQLPKEFEKVGPLQTPASHRKGPSDVYTGQVSFVQRVRAIDTNVKAGEYNFAVDIEYQSCNSMQCLPPQQAHIDLSINYLK</sequence>
<evidence type="ECO:0000256" key="1">
    <source>
        <dbReference type="ARBA" id="ARBA00022729"/>
    </source>
</evidence>
<gene>
    <name evidence="3" type="ORF">ACFS7Y_15225</name>
</gene>
<dbReference type="EMBL" id="JBHUPB010000010">
    <property type="protein sequence ID" value="MFD2968751.1"/>
    <property type="molecule type" value="Genomic_DNA"/>
</dbReference>
<accession>A0ABW6BH40</accession>
<evidence type="ECO:0000313" key="4">
    <source>
        <dbReference type="Proteomes" id="UP001597525"/>
    </source>
</evidence>
<dbReference type="Gene3D" id="2.60.40.1250">
    <property type="entry name" value="Thiol:disulfide interchange protein DsbD, N-terminal domain"/>
    <property type="match status" value="1"/>
</dbReference>
<dbReference type="InterPro" id="IPR013517">
    <property type="entry name" value="FG-GAP"/>
</dbReference>
<dbReference type="Pfam" id="PF11412">
    <property type="entry name" value="DsbD_N"/>
    <property type="match status" value="1"/>
</dbReference>
<proteinExistence type="predicted"/>
<dbReference type="PANTHER" id="PTHR13412">
    <property type="entry name" value="T-CELL IMMUNOMODULATORY PROTEIN HOMOLOG"/>
    <property type="match status" value="1"/>
</dbReference>
<dbReference type="RefSeq" id="WP_320184981.1">
    <property type="nucleotide sequence ID" value="NZ_CP138332.1"/>
</dbReference>
<reference evidence="4" key="1">
    <citation type="journal article" date="2019" name="Int. J. Syst. Evol. Microbiol.">
        <title>The Global Catalogue of Microorganisms (GCM) 10K type strain sequencing project: providing services to taxonomists for standard genome sequencing and annotation.</title>
        <authorList>
            <consortium name="The Broad Institute Genomics Platform"/>
            <consortium name="The Broad Institute Genome Sequencing Center for Infectious Disease"/>
            <person name="Wu L."/>
            <person name="Ma J."/>
        </authorList>
    </citation>
    <scope>NUCLEOTIDE SEQUENCE [LARGE SCALE GENOMIC DNA]</scope>
    <source>
        <strain evidence="4">KCTC 22814</strain>
    </source>
</reference>
<name>A0ABW6BH40_9SPHI</name>